<dbReference type="EMBL" id="MW390544">
    <property type="protein sequence ID" value="QRG44942.1"/>
    <property type="molecule type" value="Genomic_DNA"/>
</dbReference>
<dbReference type="AlphaFoldDB" id="A0A890DJZ5"/>
<geneLocation type="plasmid" evidence="1">
    <name>pESBL3301-IncF</name>
</geneLocation>
<organism evidence="1">
    <name type="scientific">Escherichia coli</name>
    <dbReference type="NCBI Taxonomy" id="562"/>
    <lineage>
        <taxon>Bacteria</taxon>
        <taxon>Pseudomonadati</taxon>
        <taxon>Pseudomonadota</taxon>
        <taxon>Gammaproteobacteria</taxon>
        <taxon>Enterobacterales</taxon>
        <taxon>Enterobacteriaceae</taxon>
        <taxon>Escherichia</taxon>
    </lineage>
</organism>
<protein>
    <submittedName>
        <fullName evidence="1">Uncharacterized protein</fullName>
    </submittedName>
</protein>
<accession>A0A890DJZ5</accession>
<sequence>MNQEITSIFYIYISLCTFTFSQSHITDACYNRAILNIKFSYGAIATSDGRDSIH</sequence>
<reference evidence="1" key="1">
    <citation type="journal article" date="2021" name="Sci. Rep.">
        <title>Antibiotic resistance plasmid composition and architecture in Escherichia coli isolates from meat.</title>
        <authorList>
            <person name="Darphorn T.S."/>
            <person name="Bel K."/>
            <person name="Koenders-van Sint Anneland B.B."/>
            <person name="Brul S."/>
            <person name="Ter Kuile B.H."/>
        </authorList>
    </citation>
    <scope>NUCLEOTIDE SEQUENCE</scope>
    <source>
        <strain evidence="1">ESBL3301</strain>
    </source>
</reference>
<proteinExistence type="predicted"/>
<name>A0A890DJZ5_ECOLX</name>
<keyword evidence="1" id="KW-0614">Plasmid</keyword>
<evidence type="ECO:0000313" key="1">
    <source>
        <dbReference type="EMBL" id="QRG44942.1"/>
    </source>
</evidence>